<keyword evidence="1" id="KW-0812">Transmembrane</keyword>
<name>A0ABT2VKF4_9ALTE</name>
<evidence type="ECO:0000313" key="3">
    <source>
        <dbReference type="Proteomes" id="UP001209257"/>
    </source>
</evidence>
<proteinExistence type="predicted"/>
<reference evidence="3" key="1">
    <citation type="submission" date="2023-07" db="EMBL/GenBank/DDBJ databases">
        <title>Study on multiphase classification of strain Alteromonas salexigens isolated from the Yellow Sea.</title>
        <authorList>
            <person name="Sun L."/>
        </authorList>
    </citation>
    <scope>NUCLEOTIDE SEQUENCE [LARGE SCALE GENOMIC DNA]</scope>
    <source>
        <strain evidence="3">ASW11-19</strain>
    </source>
</reference>
<comment type="caution">
    <text evidence="2">The sequence shown here is derived from an EMBL/GenBank/DDBJ whole genome shotgun (WGS) entry which is preliminary data.</text>
</comment>
<gene>
    <name evidence="2" type="ORF">OCL06_03990</name>
</gene>
<dbReference type="Proteomes" id="UP001209257">
    <property type="component" value="Unassembled WGS sequence"/>
</dbReference>
<feature type="transmembrane region" description="Helical" evidence="1">
    <location>
        <begin position="43"/>
        <end position="65"/>
    </location>
</feature>
<keyword evidence="3" id="KW-1185">Reference proteome</keyword>
<keyword evidence="1" id="KW-1133">Transmembrane helix</keyword>
<dbReference type="EMBL" id="JAOTJC010000005">
    <property type="protein sequence ID" value="MCU7553758.1"/>
    <property type="molecule type" value="Genomic_DNA"/>
</dbReference>
<protein>
    <submittedName>
        <fullName evidence="2">Uncharacterized protein</fullName>
    </submittedName>
</protein>
<accession>A0ABT2VKF4</accession>
<dbReference type="RefSeq" id="WP_262992457.1">
    <property type="nucleotide sequence ID" value="NZ_JAOTJC010000005.1"/>
</dbReference>
<evidence type="ECO:0000256" key="1">
    <source>
        <dbReference type="SAM" id="Phobius"/>
    </source>
</evidence>
<keyword evidence="1" id="KW-0472">Membrane</keyword>
<evidence type="ECO:0000313" key="2">
    <source>
        <dbReference type="EMBL" id="MCU7553758.1"/>
    </source>
</evidence>
<sequence length="109" mass="11678">MKQFIIAVVLGLILINCFGSMLGDWLGFHIMLGNEYLSPWENIVALSIIAVVFVIVGFIVAVSLAGTLIVGALAALVALFVVGVSAFWPILLLAGIVYALRRRPHALTD</sequence>
<feature type="transmembrane region" description="Helical" evidence="1">
    <location>
        <begin position="72"/>
        <end position="100"/>
    </location>
</feature>
<organism evidence="2 3">
    <name type="scientific">Alteromonas salexigens</name>
    <dbReference type="NCBI Taxonomy" id="2982530"/>
    <lineage>
        <taxon>Bacteria</taxon>
        <taxon>Pseudomonadati</taxon>
        <taxon>Pseudomonadota</taxon>
        <taxon>Gammaproteobacteria</taxon>
        <taxon>Alteromonadales</taxon>
        <taxon>Alteromonadaceae</taxon>
        <taxon>Alteromonas/Salinimonas group</taxon>
        <taxon>Alteromonas</taxon>
    </lineage>
</organism>